<evidence type="ECO:0000313" key="2">
    <source>
        <dbReference type="EMBL" id="ARN78206.1"/>
    </source>
</evidence>
<keyword evidence="3" id="KW-1185">Reference proteome</keyword>
<protein>
    <recommendedName>
        <fullName evidence="4">SIMPL domain-containing protein</fullName>
    </recommendedName>
</protein>
<feature type="chain" id="PRO_5012258535" description="SIMPL domain-containing protein" evidence="1">
    <location>
        <begin position="22"/>
        <end position="232"/>
    </location>
</feature>
<organism evidence="2 3">
    <name type="scientific">Nonlabens spongiae</name>
    <dbReference type="NCBI Taxonomy" id="331648"/>
    <lineage>
        <taxon>Bacteria</taxon>
        <taxon>Pseudomonadati</taxon>
        <taxon>Bacteroidota</taxon>
        <taxon>Flavobacteriia</taxon>
        <taxon>Flavobacteriales</taxon>
        <taxon>Flavobacteriaceae</taxon>
        <taxon>Nonlabens</taxon>
    </lineage>
</organism>
<dbReference type="Pfam" id="PF04402">
    <property type="entry name" value="SIMPL"/>
    <property type="match status" value="1"/>
</dbReference>
<keyword evidence="1" id="KW-0732">Signal</keyword>
<dbReference type="Gene3D" id="3.30.110.170">
    <property type="entry name" value="Protein of unknown function (DUF541), domain 1"/>
    <property type="match status" value="1"/>
</dbReference>
<dbReference type="AlphaFoldDB" id="A0A1W6ML28"/>
<dbReference type="Proteomes" id="UP000193431">
    <property type="component" value="Chromosome"/>
</dbReference>
<name>A0A1W6ML28_9FLAO</name>
<feature type="signal peptide" evidence="1">
    <location>
        <begin position="1"/>
        <end position="21"/>
    </location>
</feature>
<reference evidence="2 3" key="1">
    <citation type="submission" date="2016-11" db="EMBL/GenBank/DDBJ databases">
        <title>Trade-off between light-utilization and light-protection in marine flavobacteria.</title>
        <authorList>
            <person name="Kumagai Y."/>
        </authorList>
    </citation>
    <scope>NUCLEOTIDE SEQUENCE [LARGE SCALE GENOMIC DNA]</scope>
    <source>
        <strain evidence="2 3">JCM 13191</strain>
    </source>
</reference>
<proteinExistence type="predicted"/>
<evidence type="ECO:0000313" key="3">
    <source>
        <dbReference type="Proteomes" id="UP000193431"/>
    </source>
</evidence>
<evidence type="ECO:0000256" key="1">
    <source>
        <dbReference type="SAM" id="SignalP"/>
    </source>
</evidence>
<dbReference type="InterPro" id="IPR007497">
    <property type="entry name" value="SIMPL/DUF541"/>
</dbReference>
<dbReference type="RefSeq" id="WP_085767008.1">
    <property type="nucleotide sequence ID" value="NZ_CP019344.1"/>
</dbReference>
<evidence type="ECO:0008006" key="4">
    <source>
        <dbReference type="Google" id="ProtNLM"/>
    </source>
</evidence>
<dbReference type="EMBL" id="CP019344">
    <property type="protein sequence ID" value="ARN78206.1"/>
    <property type="molecule type" value="Genomic_DNA"/>
</dbReference>
<accession>A0A1W6ML28</accession>
<dbReference type="Gene3D" id="3.30.70.2970">
    <property type="entry name" value="Protein of unknown function (DUF541), domain 2"/>
    <property type="match status" value="1"/>
</dbReference>
<sequence>MKTYMLTLFLLIGTAVTSAQSKNFIDRPYLETQASVDTLITPDRIHLTIVLSEEDSRNRKSTEELERDMIKVLKKIGIDIEEDLTVADFDSDFRKYFLSSKKVLKTKIYRLIVKDAKTLGQVFTGLEEEDISNVSIFKTEYSKEDELLLDLKKKAVLKAQANARTMTEALGQTLGKAIFIRDNVTYPQRSWRPMDAPLMKAETISISTSQAENINFQDLRFETNVNVYFAID</sequence>
<gene>
    <name evidence="2" type="ORF">BST97_09495</name>
</gene>